<feature type="transmembrane region" description="Helical" evidence="1">
    <location>
        <begin position="123"/>
        <end position="149"/>
    </location>
</feature>
<dbReference type="PANTHER" id="PTHR22943">
    <property type="entry name" value="7-TRANSMEMBRANE DOMAIN RECEPTOR C.ELEGANS"/>
    <property type="match status" value="1"/>
</dbReference>
<keyword evidence="1" id="KW-1133">Transmembrane helix</keyword>
<accession>A0AA36CPV6</accession>
<keyword evidence="1" id="KW-0812">Transmembrane</keyword>
<dbReference type="PANTHER" id="PTHR22943:SF248">
    <property type="entry name" value="SEVEN TM RECEPTOR"/>
    <property type="match status" value="1"/>
</dbReference>
<dbReference type="Pfam" id="PF10326">
    <property type="entry name" value="7TM_GPCR_Str"/>
    <property type="match status" value="2"/>
</dbReference>
<dbReference type="Proteomes" id="UP001177023">
    <property type="component" value="Unassembled WGS sequence"/>
</dbReference>
<evidence type="ECO:0000313" key="2">
    <source>
        <dbReference type="EMBL" id="CAJ0571883.1"/>
    </source>
</evidence>
<dbReference type="SUPFAM" id="SSF81321">
    <property type="entry name" value="Family A G protein-coupled receptor-like"/>
    <property type="match status" value="1"/>
</dbReference>
<name>A0AA36CPV6_9BILA</name>
<keyword evidence="1" id="KW-0472">Membrane</keyword>
<dbReference type="InterPro" id="IPR019428">
    <property type="entry name" value="7TM_GPCR_serpentine_rcpt_Str"/>
</dbReference>
<comment type="caution">
    <text evidence="2">The sequence shown here is derived from an EMBL/GenBank/DDBJ whole genome shotgun (WGS) entry which is preliminary data.</text>
</comment>
<organism evidence="2 3">
    <name type="scientific">Mesorhabditis spiculigera</name>
    <dbReference type="NCBI Taxonomy" id="96644"/>
    <lineage>
        <taxon>Eukaryota</taxon>
        <taxon>Metazoa</taxon>
        <taxon>Ecdysozoa</taxon>
        <taxon>Nematoda</taxon>
        <taxon>Chromadorea</taxon>
        <taxon>Rhabditida</taxon>
        <taxon>Rhabditina</taxon>
        <taxon>Rhabditomorpha</taxon>
        <taxon>Rhabditoidea</taxon>
        <taxon>Rhabditidae</taxon>
        <taxon>Mesorhabditinae</taxon>
        <taxon>Mesorhabditis</taxon>
    </lineage>
</organism>
<feature type="transmembrane region" description="Helical" evidence="1">
    <location>
        <begin position="206"/>
        <end position="226"/>
    </location>
</feature>
<evidence type="ECO:0000256" key="1">
    <source>
        <dbReference type="SAM" id="Phobius"/>
    </source>
</evidence>
<feature type="transmembrane region" description="Helical" evidence="1">
    <location>
        <begin position="42"/>
        <end position="75"/>
    </location>
</feature>
<reference evidence="2" key="1">
    <citation type="submission" date="2023-06" db="EMBL/GenBank/DDBJ databases">
        <authorList>
            <person name="Delattre M."/>
        </authorList>
    </citation>
    <scope>NUCLEOTIDE SEQUENCE</scope>
    <source>
        <strain evidence="2">AF72</strain>
    </source>
</reference>
<feature type="transmembrane region" description="Helical" evidence="1">
    <location>
        <begin position="170"/>
        <end position="194"/>
    </location>
</feature>
<gene>
    <name evidence="2" type="ORF">MSPICULIGERA_LOCUS10281</name>
</gene>
<proteinExistence type="predicted"/>
<protein>
    <submittedName>
        <fullName evidence="2">Uncharacterized protein</fullName>
    </submittedName>
</protein>
<dbReference type="Gene3D" id="1.20.1070.10">
    <property type="entry name" value="Rhodopsin 7-helix transmembrane proteins"/>
    <property type="match status" value="1"/>
</dbReference>
<evidence type="ECO:0000313" key="3">
    <source>
        <dbReference type="Proteomes" id="UP001177023"/>
    </source>
</evidence>
<sequence>MDVQMLIHGICYFDSIAAYITNSFMIYMIINHSPAKLGSYKYLMLSFSSCMLIFPTCHGLLMPGILTVVMMQFLYRYLAVISGYFRENMMKDYGLAPDNIPMLGLFLATNNSAGEETLYGPEVFAAVFTMTLYWIGFITIGYCTYGIWYHLGRAQLSPKTKRMHRELYKALLIQASVPILADYIPCGITHFLAFFGCEFFGPLFNYSMVCVSTYPVIDPLLVLYFIRDYRAVISRAIRYL</sequence>
<feature type="non-terminal residue" evidence="2">
    <location>
        <position position="1"/>
    </location>
</feature>
<dbReference type="AlphaFoldDB" id="A0AA36CPV6"/>
<feature type="transmembrane region" description="Helical" evidence="1">
    <location>
        <begin position="6"/>
        <end position="30"/>
    </location>
</feature>
<dbReference type="EMBL" id="CATQJA010002586">
    <property type="protein sequence ID" value="CAJ0571883.1"/>
    <property type="molecule type" value="Genomic_DNA"/>
</dbReference>
<keyword evidence="3" id="KW-1185">Reference proteome</keyword>